<sequence>MKKFIHDDFLLETDYAKELYHNYAESQPIIDFHCHLPVNEIADNKNFANMTRIWIEGDHYKWRAMRALGIEEKYITGDATDEEKFLKWAETVPYTLRNPLYHWTHMELSRYFGVDKILSPKTASEIYGICNEKLNTSDFSTQQLLERMHVKVVCTTDDPLDNLSDHAKLGDSGFSTEVLPTFRPDGLIDIEKDDFLDYLKRLSEITDIEITDFESLKEAIGVRVDFFHTHGCRLSDHGLTHAFGESFTPDQINGILRLRLDGKSISKIEVTKYKSAIMHTLGEFYANKNWVMQLHLGPIRDTNQAVLSKIGINAGVDSIGDYQQAEQLASFLNHLNSNESLPKTILYNSNPSDNEVFATMAGNFTGEGIKSKVQFGAAWWFLDQKDGIEDQLNVLSNMGLLSCSVGMLTDSRSFLSFPRHEYYRRVLCNMLGNDLKAGLLPNDMEWIGQIVKDITYNNAKAFFQFPSVMKNESVKT</sequence>
<dbReference type="PANTHER" id="PTHR30068:SF4">
    <property type="entry name" value="URONATE ISOMERASE"/>
    <property type="match status" value="1"/>
</dbReference>
<dbReference type="RefSeq" id="WP_207034174.1">
    <property type="nucleotide sequence ID" value="NZ_JAFLNL010000006.1"/>
</dbReference>
<dbReference type="SUPFAM" id="SSF51556">
    <property type="entry name" value="Metallo-dependent hydrolases"/>
    <property type="match status" value="1"/>
</dbReference>
<evidence type="ECO:0000313" key="9">
    <source>
        <dbReference type="Proteomes" id="UP000664044"/>
    </source>
</evidence>
<evidence type="ECO:0000256" key="4">
    <source>
        <dbReference type="ARBA" id="ARBA00012546"/>
    </source>
</evidence>
<dbReference type="NCBIfam" id="NF002794">
    <property type="entry name" value="PRK02925.1"/>
    <property type="match status" value="1"/>
</dbReference>
<reference evidence="8 9" key="1">
    <citation type="submission" date="2021-03" db="EMBL/GenBank/DDBJ databases">
        <title>Muricauda lutimaris sp. nov. and Muricauda ruestringensis sp. nov, two marine members of the Flavobacteriaceae isolated from deep sea sediments of Western Pacific.</title>
        <authorList>
            <person name="Zhao S."/>
            <person name="Liu R."/>
        </authorList>
    </citation>
    <scope>NUCLEOTIDE SEQUENCE [LARGE SCALE GENOMIC DNA]</scope>
    <source>
        <strain evidence="8 9">BC31-1-A7</strain>
    </source>
</reference>
<comment type="catalytic activity">
    <reaction evidence="7">
        <text>aldehydo-D-galacturonate = keto-D-tagaturonate</text>
        <dbReference type="Rhea" id="RHEA:27702"/>
        <dbReference type="ChEBI" id="CHEBI:12952"/>
        <dbReference type="ChEBI" id="CHEBI:17886"/>
    </reaction>
</comment>
<comment type="caution">
    <text evidence="8">The sequence shown here is derived from an EMBL/GenBank/DDBJ whole genome shotgun (WGS) entry which is preliminary data.</text>
</comment>
<evidence type="ECO:0000256" key="3">
    <source>
        <dbReference type="ARBA" id="ARBA00008397"/>
    </source>
</evidence>
<keyword evidence="9" id="KW-1185">Reference proteome</keyword>
<dbReference type="Gene3D" id="1.10.2020.10">
    <property type="entry name" value="uronate isomerase, domain 2, chain A"/>
    <property type="match status" value="1"/>
</dbReference>
<evidence type="ECO:0000313" key="8">
    <source>
        <dbReference type="EMBL" id="MBO0354769.1"/>
    </source>
</evidence>
<organism evidence="8 9">
    <name type="scientific">Flagellimonas aurea</name>
    <dbReference type="NCBI Taxonomy" id="2915619"/>
    <lineage>
        <taxon>Bacteria</taxon>
        <taxon>Pseudomonadati</taxon>
        <taxon>Bacteroidota</taxon>
        <taxon>Flavobacteriia</taxon>
        <taxon>Flavobacteriales</taxon>
        <taxon>Flavobacteriaceae</taxon>
        <taxon>Flagellimonas</taxon>
    </lineage>
</organism>
<name>A0ABS3G5S5_9FLAO</name>
<comment type="pathway">
    <text evidence="2 7">Carbohydrate metabolism; pentose and glucuronate interconversion.</text>
</comment>
<dbReference type="Pfam" id="PF02614">
    <property type="entry name" value="UxaC"/>
    <property type="match status" value="1"/>
</dbReference>
<evidence type="ECO:0000256" key="7">
    <source>
        <dbReference type="HAMAP-Rule" id="MF_00675"/>
    </source>
</evidence>
<comment type="similarity">
    <text evidence="3 7">Belongs to the metallo-dependent hydrolases superfamily. Uronate isomerase family.</text>
</comment>
<proteinExistence type="inferred from homology"/>
<protein>
    <recommendedName>
        <fullName evidence="5 7">Uronate isomerase</fullName>
        <ecNumber evidence="4 7">5.3.1.12</ecNumber>
    </recommendedName>
    <alternativeName>
        <fullName evidence="7">Glucuronate isomerase</fullName>
    </alternativeName>
    <alternativeName>
        <fullName evidence="7">Uronic isomerase</fullName>
    </alternativeName>
</protein>
<dbReference type="InterPro" id="IPR003766">
    <property type="entry name" value="Uronate_isomerase"/>
</dbReference>
<evidence type="ECO:0000256" key="6">
    <source>
        <dbReference type="ARBA" id="ARBA00023235"/>
    </source>
</evidence>
<dbReference type="PANTHER" id="PTHR30068">
    <property type="entry name" value="URONATE ISOMERASE"/>
    <property type="match status" value="1"/>
</dbReference>
<dbReference type="EC" id="5.3.1.12" evidence="4 7"/>
<accession>A0ABS3G5S5</accession>
<evidence type="ECO:0000256" key="1">
    <source>
        <dbReference type="ARBA" id="ARBA00001165"/>
    </source>
</evidence>
<comment type="catalytic activity">
    <reaction evidence="1 7">
        <text>D-glucuronate = D-fructuronate</text>
        <dbReference type="Rhea" id="RHEA:13049"/>
        <dbReference type="ChEBI" id="CHEBI:58720"/>
        <dbReference type="ChEBI" id="CHEBI:59863"/>
        <dbReference type="EC" id="5.3.1.12"/>
    </reaction>
</comment>
<keyword evidence="6 7" id="KW-0413">Isomerase</keyword>
<dbReference type="Proteomes" id="UP000664044">
    <property type="component" value="Unassembled WGS sequence"/>
</dbReference>
<evidence type="ECO:0000256" key="5">
    <source>
        <dbReference type="ARBA" id="ARBA00020555"/>
    </source>
</evidence>
<dbReference type="GO" id="GO:0008880">
    <property type="term" value="F:glucuronate isomerase activity"/>
    <property type="evidence" value="ECO:0007669"/>
    <property type="project" value="UniProtKB-EC"/>
</dbReference>
<evidence type="ECO:0000256" key="2">
    <source>
        <dbReference type="ARBA" id="ARBA00004892"/>
    </source>
</evidence>
<dbReference type="EMBL" id="JAFLNL010000006">
    <property type="protein sequence ID" value="MBO0354769.1"/>
    <property type="molecule type" value="Genomic_DNA"/>
</dbReference>
<gene>
    <name evidence="7 8" type="primary">uxaC</name>
    <name evidence="8" type="ORF">J0656_12150</name>
</gene>
<dbReference type="HAMAP" id="MF_00675">
    <property type="entry name" value="UxaC"/>
    <property type="match status" value="1"/>
</dbReference>
<dbReference type="Gene3D" id="3.20.20.140">
    <property type="entry name" value="Metal-dependent hydrolases"/>
    <property type="match status" value="1"/>
</dbReference>
<dbReference type="InterPro" id="IPR032466">
    <property type="entry name" value="Metal_Hydrolase"/>
</dbReference>